<dbReference type="Proteomes" id="UP000275076">
    <property type="component" value="Unassembled WGS sequence"/>
</dbReference>
<accession>A0A3R9P7N2</accession>
<keyword evidence="3" id="KW-1185">Reference proteome</keyword>
<dbReference type="Pfam" id="PF23491">
    <property type="entry name" value="bPH_8"/>
    <property type="match status" value="1"/>
</dbReference>
<dbReference type="RefSeq" id="WP_125557184.1">
    <property type="nucleotide sequence ID" value="NZ_RBVX01000017.1"/>
</dbReference>
<dbReference type="OrthoDB" id="2623008at2"/>
<organism evidence="2 3">
    <name type="scientific">Salibacterium salarium</name>
    <dbReference type="NCBI Taxonomy" id="284579"/>
    <lineage>
        <taxon>Bacteria</taxon>
        <taxon>Bacillati</taxon>
        <taxon>Bacillota</taxon>
        <taxon>Bacilli</taxon>
        <taxon>Bacillales</taxon>
        <taxon>Bacillaceae</taxon>
    </lineage>
</organism>
<sequence length="89" mass="10009">MLGIKVEKSKDNLMIKWQLSKTEIPLSDITEVKLDDTYGGNDKTAIRIGTPYATTDRIAIETVNGNYILFTTNVQSLLNKIRTYVNDVS</sequence>
<gene>
    <name evidence="2" type="ORF">D7Z54_16925</name>
</gene>
<protein>
    <recommendedName>
        <fullName evidence="1">Sublancin immunity protein SunI-like PH domain-containing protein</fullName>
    </recommendedName>
</protein>
<evidence type="ECO:0000259" key="1">
    <source>
        <dbReference type="Pfam" id="PF23491"/>
    </source>
</evidence>
<dbReference type="InterPro" id="IPR055365">
    <property type="entry name" value="PH_SunI-like"/>
</dbReference>
<name>A0A3R9P7N2_9BACI</name>
<comment type="caution">
    <text evidence="2">The sequence shown here is derived from an EMBL/GenBank/DDBJ whole genome shotgun (WGS) entry which is preliminary data.</text>
</comment>
<reference evidence="2 3" key="1">
    <citation type="submission" date="2018-10" db="EMBL/GenBank/DDBJ databases">
        <title>Draft genome sequence of Bacillus salarius IM0101, isolated from a hypersaline soil in Inner Mongolia, China.</title>
        <authorList>
            <person name="Yamprayoonswat W."/>
            <person name="Boonvisut S."/>
            <person name="Jumpathong W."/>
            <person name="Sittihan S."/>
            <person name="Ruangsuj P."/>
            <person name="Wanthongcharoen S."/>
            <person name="Thongpramul N."/>
            <person name="Pimmason S."/>
            <person name="Yu B."/>
            <person name="Yasawong M."/>
        </authorList>
    </citation>
    <scope>NUCLEOTIDE SEQUENCE [LARGE SCALE GENOMIC DNA]</scope>
    <source>
        <strain evidence="2 3">IM0101</strain>
    </source>
</reference>
<dbReference type="EMBL" id="RBVX01000017">
    <property type="protein sequence ID" value="RSL32112.1"/>
    <property type="molecule type" value="Genomic_DNA"/>
</dbReference>
<evidence type="ECO:0000313" key="2">
    <source>
        <dbReference type="EMBL" id="RSL32112.1"/>
    </source>
</evidence>
<feature type="domain" description="Sublancin immunity protein SunI-like PH" evidence="1">
    <location>
        <begin position="2"/>
        <end position="82"/>
    </location>
</feature>
<proteinExistence type="predicted"/>
<dbReference type="AlphaFoldDB" id="A0A3R9P7N2"/>
<evidence type="ECO:0000313" key="3">
    <source>
        <dbReference type="Proteomes" id="UP000275076"/>
    </source>
</evidence>